<feature type="compositionally biased region" description="Basic and acidic residues" evidence="3">
    <location>
        <begin position="152"/>
        <end position="164"/>
    </location>
</feature>
<keyword evidence="4" id="KW-1185">Reference proteome</keyword>
<accession>A0A914IDF5</accession>
<feature type="region of interest" description="Disordered" evidence="3">
    <location>
        <begin position="129"/>
        <end position="164"/>
    </location>
</feature>
<dbReference type="InterPro" id="IPR019309">
    <property type="entry name" value="WASHC3"/>
</dbReference>
<dbReference type="AlphaFoldDB" id="A0A914IDF5"/>
<feature type="region of interest" description="Disordered" evidence="3">
    <location>
        <begin position="183"/>
        <end position="233"/>
    </location>
</feature>
<evidence type="ECO:0000256" key="3">
    <source>
        <dbReference type="SAM" id="MobiDB-lite"/>
    </source>
</evidence>
<name>A0A914IDF5_GLORO</name>
<evidence type="ECO:0000256" key="1">
    <source>
        <dbReference type="ARBA" id="ARBA00006290"/>
    </source>
</evidence>
<sequence>MADVGPFGDISLFLWAQINDSPVSMDKHDTFDDEWMFHLDFVRSDIDPATVKPIETRQLASVINEFLLRSADILNEFCAKFEDRMMELDLRLDTFERMVTLMERKLENIRTDEEANSKVVTEVVADSEGTALGEAQKETPRAALVENETDEREEKAPEGTVNAKEHPQVAKYFRMLKMGVPEAAVKQKMSSEGVDGAILNDPDKPMALPKKPREEGRTSLSSTDESYSSTSEE</sequence>
<evidence type="ECO:0000313" key="4">
    <source>
        <dbReference type="Proteomes" id="UP000887572"/>
    </source>
</evidence>
<dbReference type="Pfam" id="PF10152">
    <property type="entry name" value="CCDC53"/>
    <property type="match status" value="1"/>
</dbReference>
<reference evidence="5" key="1">
    <citation type="submission" date="2022-11" db="UniProtKB">
        <authorList>
            <consortium name="WormBaseParasite"/>
        </authorList>
    </citation>
    <scope>IDENTIFICATION</scope>
</reference>
<organism evidence="4 5">
    <name type="scientific">Globodera rostochiensis</name>
    <name type="common">Golden nematode worm</name>
    <name type="synonym">Heterodera rostochiensis</name>
    <dbReference type="NCBI Taxonomy" id="31243"/>
    <lineage>
        <taxon>Eukaryota</taxon>
        <taxon>Metazoa</taxon>
        <taxon>Ecdysozoa</taxon>
        <taxon>Nematoda</taxon>
        <taxon>Chromadorea</taxon>
        <taxon>Rhabditida</taxon>
        <taxon>Tylenchina</taxon>
        <taxon>Tylenchomorpha</taxon>
        <taxon>Tylenchoidea</taxon>
        <taxon>Heteroderidae</taxon>
        <taxon>Heteroderinae</taxon>
        <taxon>Globodera</taxon>
    </lineage>
</organism>
<proteinExistence type="inferred from homology"/>
<protein>
    <submittedName>
        <fullName evidence="5">Uncharacterized protein</fullName>
    </submittedName>
</protein>
<feature type="coiled-coil region" evidence="2">
    <location>
        <begin position="78"/>
        <end position="112"/>
    </location>
</feature>
<comment type="similarity">
    <text evidence="1">Belongs to the CCDC53 family.</text>
</comment>
<dbReference type="GO" id="GO:0030041">
    <property type="term" value="P:actin filament polymerization"/>
    <property type="evidence" value="ECO:0007669"/>
    <property type="project" value="TreeGrafter"/>
</dbReference>
<keyword evidence="2" id="KW-0175">Coiled coil</keyword>
<dbReference type="GO" id="GO:0071203">
    <property type="term" value="C:WASH complex"/>
    <property type="evidence" value="ECO:0007669"/>
    <property type="project" value="InterPro"/>
</dbReference>
<dbReference type="PANTHER" id="PTHR13015">
    <property type="entry name" value="PROTEIN AD-016-RELATED"/>
    <property type="match status" value="1"/>
</dbReference>
<dbReference type="Gene3D" id="1.20.5.110">
    <property type="match status" value="1"/>
</dbReference>
<dbReference type="GO" id="GO:0006887">
    <property type="term" value="P:exocytosis"/>
    <property type="evidence" value="ECO:0007669"/>
    <property type="project" value="TreeGrafter"/>
</dbReference>
<evidence type="ECO:0000256" key="2">
    <source>
        <dbReference type="SAM" id="Coils"/>
    </source>
</evidence>
<evidence type="ECO:0000313" key="5">
    <source>
        <dbReference type="WBParaSite" id="Gr19_v10_g8881.t1"/>
    </source>
</evidence>
<dbReference type="WBParaSite" id="Gr19_v10_g8881.t1">
    <property type="protein sequence ID" value="Gr19_v10_g8881.t1"/>
    <property type="gene ID" value="Gr19_v10_g8881"/>
</dbReference>
<dbReference type="Proteomes" id="UP000887572">
    <property type="component" value="Unplaced"/>
</dbReference>
<dbReference type="PANTHER" id="PTHR13015:SF0">
    <property type="entry name" value="WASH COMPLEX SUBUNIT 3"/>
    <property type="match status" value="1"/>
</dbReference>
<feature type="compositionally biased region" description="Low complexity" evidence="3">
    <location>
        <begin position="218"/>
        <end position="233"/>
    </location>
</feature>